<feature type="transmembrane region" description="Helical" evidence="1">
    <location>
        <begin position="159"/>
        <end position="179"/>
    </location>
</feature>
<keyword evidence="1" id="KW-0472">Membrane</keyword>
<proteinExistence type="predicted"/>
<comment type="caution">
    <text evidence="2">The sequence shown here is derived from an EMBL/GenBank/DDBJ whole genome shotgun (WGS) entry which is preliminary data.</text>
</comment>
<dbReference type="NCBIfam" id="TIGR04518">
    <property type="entry name" value="ECF_S_folT_fam"/>
    <property type="match status" value="1"/>
</dbReference>
<sequence>MNKGSTFLRKFPDSFREMSKLRTITLIAMLLAVSVVLSFFTIQVSESLRLGLGYLITATMGMLFGPVTAGIAAGVGDIVKYLIKPSGAFFPGFTITAILGGVLYGMVFYHSRVTLVRAIVAKTLTNLLLNILLNTFWLSIMMGKGFWALVPSRVIKNIALLPVEILLLYSVLRIVTGIVGKLPSSPVRPIPTVQKK</sequence>
<dbReference type="Pfam" id="PF12822">
    <property type="entry name" value="ECF_trnsprt"/>
    <property type="match status" value="1"/>
</dbReference>
<evidence type="ECO:0000313" key="3">
    <source>
        <dbReference type="Proteomes" id="UP000657006"/>
    </source>
</evidence>
<organism evidence="2 3">
    <name type="scientific">Bianquea renquensis</name>
    <dbReference type="NCBI Taxonomy" id="2763661"/>
    <lineage>
        <taxon>Bacteria</taxon>
        <taxon>Bacillati</taxon>
        <taxon>Bacillota</taxon>
        <taxon>Clostridia</taxon>
        <taxon>Eubacteriales</taxon>
        <taxon>Bianqueaceae</taxon>
        <taxon>Bianquea</taxon>
    </lineage>
</organism>
<protein>
    <submittedName>
        <fullName evidence="2">Folate family ECF transporter S component</fullName>
    </submittedName>
</protein>
<reference evidence="2" key="1">
    <citation type="submission" date="2020-08" db="EMBL/GenBank/DDBJ databases">
        <title>Genome public.</title>
        <authorList>
            <person name="Liu C."/>
            <person name="Sun Q."/>
        </authorList>
    </citation>
    <scope>NUCLEOTIDE SEQUENCE</scope>
    <source>
        <strain evidence="2">NSJ-32</strain>
    </source>
</reference>
<gene>
    <name evidence="2" type="ORF">H8730_09175</name>
</gene>
<dbReference type="AlphaFoldDB" id="A0A926DTE8"/>
<evidence type="ECO:0000256" key="1">
    <source>
        <dbReference type="SAM" id="Phobius"/>
    </source>
</evidence>
<dbReference type="GO" id="GO:0022857">
    <property type="term" value="F:transmembrane transporter activity"/>
    <property type="evidence" value="ECO:0007669"/>
    <property type="project" value="InterPro"/>
</dbReference>
<dbReference type="EMBL" id="JACRSQ010000012">
    <property type="protein sequence ID" value="MBC8543716.1"/>
    <property type="molecule type" value="Genomic_DNA"/>
</dbReference>
<keyword evidence="3" id="KW-1185">Reference proteome</keyword>
<feature type="transmembrane region" description="Helical" evidence="1">
    <location>
        <begin position="127"/>
        <end position="147"/>
    </location>
</feature>
<keyword evidence="1" id="KW-0812">Transmembrane</keyword>
<dbReference type="Proteomes" id="UP000657006">
    <property type="component" value="Unassembled WGS sequence"/>
</dbReference>
<accession>A0A926DTE8</accession>
<feature type="transmembrane region" description="Helical" evidence="1">
    <location>
        <begin position="88"/>
        <end position="107"/>
    </location>
</feature>
<name>A0A926DTE8_9FIRM</name>
<feature type="transmembrane region" description="Helical" evidence="1">
    <location>
        <begin position="21"/>
        <end position="42"/>
    </location>
</feature>
<dbReference type="RefSeq" id="WP_177715710.1">
    <property type="nucleotide sequence ID" value="NZ_JACRSQ010000012.1"/>
</dbReference>
<evidence type="ECO:0000313" key="2">
    <source>
        <dbReference type="EMBL" id="MBC8543716.1"/>
    </source>
</evidence>
<feature type="transmembrane region" description="Helical" evidence="1">
    <location>
        <begin position="54"/>
        <end position="76"/>
    </location>
</feature>
<dbReference type="InterPro" id="IPR024529">
    <property type="entry name" value="ECF_trnsprt_substrate-spec"/>
</dbReference>
<keyword evidence="1" id="KW-1133">Transmembrane helix</keyword>
<dbReference type="Gene3D" id="1.10.1760.20">
    <property type="match status" value="1"/>
</dbReference>
<dbReference type="InterPro" id="IPR030949">
    <property type="entry name" value="ECF_S_folate_fam"/>
</dbReference>